<dbReference type="OrthoDB" id="2963168at2759"/>
<dbReference type="PANTHER" id="PTHR14187:SF5">
    <property type="entry name" value="HEAT SHOCK 70 KDA PROTEIN 12A"/>
    <property type="match status" value="1"/>
</dbReference>
<evidence type="ECO:0000313" key="2">
    <source>
        <dbReference type="Proteomes" id="UP000245946"/>
    </source>
</evidence>
<evidence type="ECO:0008006" key="3">
    <source>
        <dbReference type="Google" id="ProtNLM"/>
    </source>
</evidence>
<dbReference type="InterPro" id="IPR043129">
    <property type="entry name" value="ATPase_NBD"/>
</dbReference>
<keyword evidence="2" id="KW-1185">Reference proteome</keyword>
<dbReference type="SUPFAM" id="SSF53067">
    <property type="entry name" value="Actin-like ATPase domain"/>
    <property type="match status" value="1"/>
</dbReference>
<dbReference type="RefSeq" id="XP_025596408.1">
    <property type="nucleotide sequence ID" value="XM_025744345.1"/>
</dbReference>
<dbReference type="Proteomes" id="UP000245946">
    <property type="component" value="Unassembled WGS sequence"/>
</dbReference>
<dbReference type="CDD" id="cd10170">
    <property type="entry name" value="ASKHA_NBD_HSP70"/>
    <property type="match status" value="1"/>
</dbReference>
<sequence length="587" mass="65982">MTTSERWPAHSGATAIVLGLDIGTVNTGVCYAVLADGFRPKIYSVDQWTHCADENPRIATRIYYNSQGETMEHAGAENEYRLGQGARMAQMFKLPFLRKSPLDARGDDLNNLPENLAGLNPKKVMTDFMTMKHVRSHEQAGLEVTDVTPIRIMVTHPNDCGKVEQNQYLHALQLALQQVKVKRVDIEFTTEGEACLNGYACERERHLVAGKEHLLIDAGGGTIDLSAYRGEIGKDGRDVFHESAGARCITGGSTIIDERFWKFVQAQLSAKKVKLRESQRLELSRSWLSIKNAYAADQEDYKLFLCHKPVYDCGAKHKRKVVFPHGYLTVTRAEISQLFEESISRTVEEAVNMVKEVRERRPGPKSAPIEPLTIVLTGGLSMNPYFSEQIRARMSHVRKLKFERPPRPCTKAVAEGAVAASIDGFVTRYVSRFQYGIEVQRPFSDPHGAVVYDQSKGIGFHPDGLAVLVSKGDRGGKEAEDRAIQRFEDYFTADQVEAPELETYVEVYACKSGRKTNWIDRESGDFELLETFRFKFTRDEVSEAKELLPATATDQACFRLNFAWEFQVYGAELLAFCILYTNSGGQM</sequence>
<dbReference type="EMBL" id="KZ819301">
    <property type="protein sequence ID" value="PWN96129.1"/>
    <property type="molecule type" value="Genomic_DNA"/>
</dbReference>
<name>A0A316Z3G1_9BASI</name>
<dbReference type="STRING" id="58919.A0A316Z3G1"/>
<organism evidence="1 2">
    <name type="scientific">Tilletiopsis washingtonensis</name>
    <dbReference type="NCBI Taxonomy" id="58919"/>
    <lineage>
        <taxon>Eukaryota</taxon>
        <taxon>Fungi</taxon>
        <taxon>Dikarya</taxon>
        <taxon>Basidiomycota</taxon>
        <taxon>Ustilaginomycotina</taxon>
        <taxon>Exobasidiomycetes</taxon>
        <taxon>Entylomatales</taxon>
        <taxon>Entylomatales incertae sedis</taxon>
        <taxon>Tilletiopsis</taxon>
    </lineage>
</organism>
<evidence type="ECO:0000313" key="1">
    <source>
        <dbReference type="EMBL" id="PWN96129.1"/>
    </source>
</evidence>
<proteinExistence type="predicted"/>
<dbReference type="GeneID" id="37271889"/>
<gene>
    <name evidence="1" type="ORF">FA09DRAFT_340684</name>
</gene>
<accession>A0A316Z3G1</accession>
<dbReference type="PANTHER" id="PTHR14187">
    <property type="entry name" value="ALPHA KINASE/ELONGATION FACTOR 2 KINASE"/>
    <property type="match status" value="1"/>
</dbReference>
<reference evidence="1 2" key="1">
    <citation type="journal article" date="2018" name="Mol. Biol. Evol.">
        <title>Broad Genomic Sampling Reveals a Smut Pathogenic Ancestry of the Fungal Clade Ustilaginomycotina.</title>
        <authorList>
            <person name="Kijpornyongpan T."/>
            <person name="Mondo S.J."/>
            <person name="Barry K."/>
            <person name="Sandor L."/>
            <person name="Lee J."/>
            <person name="Lipzen A."/>
            <person name="Pangilinan J."/>
            <person name="LaButti K."/>
            <person name="Hainaut M."/>
            <person name="Henrissat B."/>
            <person name="Grigoriev I.V."/>
            <person name="Spatafora J.W."/>
            <person name="Aime M.C."/>
        </authorList>
    </citation>
    <scope>NUCLEOTIDE SEQUENCE [LARGE SCALE GENOMIC DNA]</scope>
    <source>
        <strain evidence="1 2">MCA 4186</strain>
    </source>
</reference>
<dbReference type="AlphaFoldDB" id="A0A316Z3G1"/>
<protein>
    <recommendedName>
        <fullName evidence="3">Actin-like ATPase domain-containing protein</fullName>
    </recommendedName>
</protein>
<dbReference type="Gene3D" id="3.30.420.40">
    <property type="match status" value="2"/>
</dbReference>
<dbReference type="Gene3D" id="3.90.640.10">
    <property type="entry name" value="Actin, Chain A, domain 4"/>
    <property type="match status" value="1"/>
</dbReference>